<evidence type="ECO:0000256" key="6">
    <source>
        <dbReference type="ARBA" id="ARBA00022898"/>
    </source>
</evidence>
<accession>A8MBP7</accession>
<dbReference type="Pfam" id="PF00155">
    <property type="entry name" value="Aminotran_1_2"/>
    <property type="match status" value="1"/>
</dbReference>
<evidence type="ECO:0000256" key="3">
    <source>
        <dbReference type="ARBA" id="ARBA00011738"/>
    </source>
</evidence>
<dbReference type="AlphaFoldDB" id="A8MBP7"/>
<name>A8MBP7_CALMQ</name>
<dbReference type="SUPFAM" id="SSF53383">
    <property type="entry name" value="PLP-dependent transferases"/>
    <property type="match status" value="1"/>
</dbReference>
<keyword evidence="9" id="KW-1185">Reference proteome</keyword>
<evidence type="ECO:0000256" key="1">
    <source>
        <dbReference type="ARBA" id="ARBA00001933"/>
    </source>
</evidence>
<dbReference type="InterPro" id="IPR050859">
    <property type="entry name" value="Class-I_PLP-dep_aminotransf"/>
</dbReference>
<dbReference type="InterPro" id="IPR015422">
    <property type="entry name" value="PyrdxlP-dep_Trfase_small"/>
</dbReference>
<dbReference type="GO" id="GO:0008483">
    <property type="term" value="F:transaminase activity"/>
    <property type="evidence" value="ECO:0007669"/>
    <property type="project" value="UniProtKB-KW"/>
</dbReference>
<dbReference type="InterPro" id="IPR004839">
    <property type="entry name" value="Aminotransferase_I/II_large"/>
</dbReference>
<evidence type="ECO:0000259" key="7">
    <source>
        <dbReference type="Pfam" id="PF00155"/>
    </source>
</evidence>
<dbReference type="InterPro" id="IPR015421">
    <property type="entry name" value="PyrdxlP-dep_Trfase_major"/>
</dbReference>
<organism evidence="8 9">
    <name type="scientific">Caldivirga maquilingensis (strain ATCC 700844 / DSM 13496 / JCM 10307 / IC-167)</name>
    <dbReference type="NCBI Taxonomy" id="397948"/>
    <lineage>
        <taxon>Archaea</taxon>
        <taxon>Thermoproteota</taxon>
        <taxon>Thermoprotei</taxon>
        <taxon>Thermoproteales</taxon>
        <taxon>Thermoproteaceae</taxon>
        <taxon>Caldivirga</taxon>
    </lineage>
</organism>
<proteinExistence type="inferred from homology"/>
<evidence type="ECO:0000313" key="9">
    <source>
        <dbReference type="Proteomes" id="UP000001137"/>
    </source>
</evidence>
<dbReference type="FunFam" id="3.40.640.10:FF:000053">
    <property type="entry name" value="Aminotransferase, class I"/>
    <property type="match status" value="1"/>
</dbReference>
<keyword evidence="4" id="KW-0032">Aminotransferase</keyword>
<sequence length="409" mass="46469">MFSCVSMHMNVKDLLSERTNYMKASDIRELLKWATADVISFGGGLPDLSQLPLNEYSEVAKFVVSNYGLKALQYGKTEGVDELKEELAKFMAKQGIRTDASLILPTVGSQEALELMARVFIDPGDVIITEKPTYFAALQAFRVYRARIIGVDMDNDGLIIDKLEDTIKRLRSEGARVKFIYTIPICQNPTGVMMSIDRRKALLELASRYDLMILEDNPYSYFTFDPVDTTPLKALDNEDRVVYTSTFSKIIAPGIRLGWVVANQDIVNWLAIAKQAMNLHTPTLSQYIAYELLRRGIVDRYISKIKETYKVKRDAMLDALSRYMPSGVSWTKPSGGMFIWVTVPGNVRTEDMLNLAIRKYKVAYVPGKSFYPDEDVHNDMRLNFTYPSVDQIYDGVRRLALAIEEYKGK</sequence>
<dbReference type="Gene3D" id="3.90.1150.10">
    <property type="entry name" value="Aspartate Aminotransferase, domain 1"/>
    <property type="match status" value="1"/>
</dbReference>
<dbReference type="EMBL" id="CP000852">
    <property type="protein sequence ID" value="ABW02780.1"/>
    <property type="molecule type" value="Genomic_DNA"/>
</dbReference>
<keyword evidence="5" id="KW-0808">Transferase</keyword>
<evidence type="ECO:0000256" key="2">
    <source>
        <dbReference type="ARBA" id="ARBA00007441"/>
    </source>
</evidence>
<dbReference type="KEGG" id="cma:Cmaq_1964"/>
<dbReference type="HOGENOM" id="CLU_017584_0_6_2"/>
<reference evidence="8 9" key="1">
    <citation type="submission" date="2007-10" db="EMBL/GenBank/DDBJ databases">
        <title>Complete sequence of Caldivirga maquilingensis IC-167.</title>
        <authorList>
            <consortium name="US DOE Joint Genome Institute"/>
            <person name="Copeland A."/>
            <person name="Lucas S."/>
            <person name="Lapidus A."/>
            <person name="Barry K."/>
            <person name="Glavina del Rio T."/>
            <person name="Dalin E."/>
            <person name="Tice H."/>
            <person name="Pitluck S."/>
            <person name="Saunders E."/>
            <person name="Brettin T."/>
            <person name="Bruce D."/>
            <person name="Detter J.C."/>
            <person name="Han C."/>
            <person name="Schmutz J."/>
            <person name="Larimer F."/>
            <person name="Land M."/>
            <person name="Hauser L."/>
            <person name="Kyrpides N."/>
            <person name="Ivanova N."/>
            <person name="Biddle J.F."/>
            <person name="Zhang Z."/>
            <person name="Fitz-Gibbon S.T."/>
            <person name="Lowe T.M."/>
            <person name="Saltikov C."/>
            <person name="House C.H."/>
            <person name="Richardson P."/>
        </authorList>
    </citation>
    <scope>NUCLEOTIDE SEQUENCE [LARGE SCALE GENOMIC DNA]</scope>
    <source>
        <strain evidence="9">ATCC 700844 / DSM 13496 / JCM 10307 / IC-167</strain>
    </source>
</reference>
<comment type="subunit">
    <text evidence="3">Homodimer.</text>
</comment>
<evidence type="ECO:0000313" key="8">
    <source>
        <dbReference type="EMBL" id="ABW02780.1"/>
    </source>
</evidence>
<dbReference type="Proteomes" id="UP000001137">
    <property type="component" value="Chromosome"/>
</dbReference>
<dbReference type="eggNOG" id="arCOG00492">
    <property type="taxonomic scope" value="Archaea"/>
</dbReference>
<feature type="domain" description="Aminotransferase class I/classII large" evidence="7">
    <location>
        <begin position="70"/>
        <end position="384"/>
    </location>
</feature>
<dbReference type="InterPro" id="IPR015424">
    <property type="entry name" value="PyrdxlP-dep_Trfase"/>
</dbReference>
<dbReference type="PANTHER" id="PTHR42790:SF19">
    <property type="entry name" value="KYNURENINE_ALPHA-AMINOADIPATE AMINOTRANSFERASE, MITOCHONDRIAL"/>
    <property type="match status" value="1"/>
</dbReference>
<dbReference type="CDD" id="cd00609">
    <property type="entry name" value="AAT_like"/>
    <property type="match status" value="1"/>
</dbReference>
<comment type="similarity">
    <text evidence="2">Belongs to the class-I pyridoxal-phosphate-dependent aminotransferase family.</text>
</comment>
<comment type="cofactor">
    <cofactor evidence="1">
        <name>pyridoxal 5'-phosphate</name>
        <dbReference type="ChEBI" id="CHEBI:597326"/>
    </cofactor>
</comment>
<dbReference type="STRING" id="397948.Cmaq_1964"/>
<gene>
    <name evidence="8" type="ordered locus">Cmaq_1964</name>
</gene>
<dbReference type="Gene3D" id="3.40.640.10">
    <property type="entry name" value="Type I PLP-dependent aspartate aminotransferase-like (Major domain)"/>
    <property type="match status" value="1"/>
</dbReference>
<protein>
    <submittedName>
        <fullName evidence="8">Putative transcriptional regulator, GntR family</fullName>
    </submittedName>
</protein>
<dbReference type="PANTHER" id="PTHR42790">
    <property type="entry name" value="AMINOTRANSFERASE"/>
    <property type="match status" value="1"/>
</dbReference>
<evidence type="ECO:0000256" key="4">
    <source>
        <dbReference type="ARBA" id="ARBA00022576"/>
    </source>
</evidence>
<evidence type="ECO:0000256" key="5">
    <source>
        <dbReference type="ARBA" id="ARBA00022679"/>
    </source>
</evidence>
<dbReference type="GO" id="GO:1901605">
    <property type="term" value="P:alpha-amino acid metabolic process"/>
    <property type="evidence" value="ECO:0007669"/>
    <property type="project" value="TreeGrafter"/>
</dbReference>
<keyword evidence="6" id="KW-0663">Pyridoxal phosphate</keyword>
<dbReference type="GO" id="GO:0030170">
    <property type="term" value="F:pyridoxal phosphate binding"/>
    <property type="evidence" value="ECO:0007669"/>
    <property type="project" value="InterPro"/>
</dbReference>